<dbReference type="Pfam" id="PF12826">
    <property type="entry name" value="HHH_2"/>
    <property type="match status" value="1"/>
</dbReference>
<evidence type="ECO:0000256" key="9">
    <source>
        <dbReference type="ARBA" id="ARBA00023204"/>
    </source>
</evidence>
<organism evidence="14">
    <name type="scientific">Buchnera aphidicola</name>
    <name type="common">Anoecia corni</name>
    <dbReference type="NCBI Taxonomy" id="2994477"/>
    <lineage>
        <taxon>Bacteria</taxon>
        <taxon>Pseudomonadati</taxon>
        <taxon>Pseudomonadota</taxon>
        <taxon>Gammaproteobacteria</taxon>
        <taxon>Enterobacterales</taxon>
        <taxon>Erwiniaceae</taxon>
        <taxon>Buchnera</taxon>
    </lineage>
</organism>
<evidence type="ECO:0000259" key="13">
    <source>
        <dbReference type="PROSITE" id="PS50172"/>
    </source>
</evidence>
<evidence type="ECO:0000256" key="10">
    <source>
        <dbReference type="ARBA" id="ARBA00034005"/>
    </source>
</evidence>
<dbReference type="Gene3D" id="1.10.287.610">
    <property type="entry name" value="Helix hairpin bin"/>
    <property type="match status" value="1"/>
</dbReference>
<feature type="active site" description="N6-AMP-lysine intermediate" evidence="11">
    <location>
        <position position="114"/>
    </location>
</feature>
<dbReference type="Pfam" id="PF01653">
    <property type="entry name" value="DNA_ligase_aden"/>
    <property type="match status" value="1"/>
</dbReference>
<evidence type="ECO:0000256" key="4">
    <source>
        <dbReference type="ARBA" id="ARBA00022723"/>
    </source>
</evidence>
<dbReference type="InterPro" id="IPR001679">
    <property type="entry name" value="DNA_ligase"/>
</dbReference>
<keyword evidence="9 11" id="KW-0234">DNA repair</keyword>
<dbReference type="SMART" id="SM00292">
    <property type="entry name" value="BRCT"/>
    <property type="match status" value="1"/>
</dbReference>
<dbReference type="GO" id="GO:0006260">
    <property type="term" value="P:DNA replication"/>
    <property type="evidence" value="ECO:0007669"/>
    <property type="project" value="UniProtKB-KW"/>
</dbReference>
<feature type="binding site" evidence="11">
    <location>
        <position position="409"/>
    </location>
    <ligand>
        <name>Zn(2+)</name>
        <dbReference type="ChEBI" id="CHEBI:29105"/>
    </ligand>
</feature>
<dbReference type="SUPFAM" id="SSF56091">
    <property type="entry name" value="DNA ligase/mRNA capping enzyme, catalytic domain"/>
    <property type="match status" value="1"/>
</dbReference>
<accession>A0AAT9IFT1</accession>
<dbReference type="CDD" id="cd00114">
    <property type="entry name" value="LIGANc"/>
    <property type="match status" value="1"/>
</dbReference>
<keyword evidence="7 11" id="KW-0460">Magnesium</keyword>
<keyword evidence="11" id="KW-0464">Manganese</keyword>
<feature type="domain" description="BRCT" evidence="13">
    <location>
        <begin position="588"/>
        <end position="659"/>
    </location>
</feature>
<evidence type="ECO:0000256" key="8">
    <source>
        <dbReference type="ARBA" id="ARBA00023027"/>
    </source>
</evidence>
<keyword evidence="6 11" id="KW-0862">Zinc</keyword>
<feature type="binding site" evidence="11">
    <location>
        <begin position="31"/>
        <end position="35"/>
    </location>
    <ligand>
        <name>NAD(+)</name>
        <dbReference type="ChEBI" id="CHEBI:57540"/>
    </ligand>
</feature>
<keyword evidence="3 11" id="KW-0235">DNA replication</keyword>
<reference evidence="14" key="1">
    <citation type="submission" date="2024-06" db="EMBL/GenBank/DDBJ databases">
        <authorList>
            <person name="Manzano-Marin A."/>
            <person name="Manzano-Marin A."/>
            <person name="Alejandro Manzano Marin A."/>
        </authorList>
    </citation>
    <scope>NUCLEOTIDE SEQUENCE</scope>
    <source>
        <strain evidence="14">Ancorni-2928</strain>
    </source>
</reference>
<dbReference type="InterPro" id="IPR033136">
    <property type="entry name" value="DNA_ligase_CS"/>
</dbReference>
<gene>
    <name evidence="11 14" type="primary">ligA</name>
    <name evidence="14" type="ORF">BUANCORI2928_052</name>
</gene>
<evidence type="ECO:0000256" key="6">
    <source>
        <dbReference type="ARBA" id="ARBA00022833"/>
    </source>
</evidence>
<dbReference type="Pfam" id="PF03120">
    <property type="entry name" value="OB_DNA_ligase"/>
    <property type="match status" value="1"/>
</dbReference>
<dbReference type="InterPro" id="IPR036420">
    <property type="entry name" value="BRCT_dom_sf"/>
</dbReference>
<dbReference type="PROSITE" id="PS50172">
    <property type="entry name" value="BRCT"/>
    <property type="match status" value="1"/>
</dbReference>
<evidence type="ECO:0000256" key="5">
    <source>
        <dbReference type="ARBA" id="ARBA00022763"/>
    </source>
</evidence>
<dbReference type="GO" id="GO:0046872">
    <property type="term" value="F:metal ion binding"/>
    <property type="evidence" value="ECO:0007669"/>
    <property type="project" value="UniProtKB-KW"/>
</dbReference>
<dbReference type="Gene3D" id="3.40.50.10190">
    <property type="entry name" value="BRCT domain"/>
    <property type="match status" value="1"/>
</dbReference>
<name>A0AAT9IFT1_9GAMM</name>
<dbReference type="NCBIfam" id="NF005932">
    <property type="entry name" value="PRK07956.1"/>
    <property type="match status" value="1"/>
</dbReference>
<dbReference type="HAMAP" id="MF_01588">
    <property type="entry name" value="DNA_ligase_A"/>
    <property type="match status" value="1"/>
</dbReference>
<dbReference type="NCBIfam" id="TIGR00575">
    <property type="entry name" value="dnlj"/>
    <property type="match status" value="1"/>
</dbReference>
<dbReference type="InterPro" id="IPR004150">
    <property type="entry name" value="NAD_DNA_ligase_OB"/>
</dbReference>
<keyword evidence="8 11" id="KW-0520">NAD</keyword>
<comment type="catalytic activity">
    <reaction evidence="10 11 12">
        <text>NAD(+) + (deoxyribonucleotide)n-3'-hydroxyl + 5'-phospho-(deoxyribonucleotide)m = (deoxyribonucleotide)n+m + AMP + beta-nicotinamide D-nucleotide.</text>
        <dbReference type="EC" id="6.5.1.2"/>
    </reaction>
</comment>
<dbReference type="Pfam" id="PF00533">
    <property type="entry name" value="BRCT"/>
    <property type="match status" value="1"/>
</dbReference>
<dbReference type="InterPro" id="IPR012340">
    <property type="entry name" value="NA-bd_OB-fold"/>
</dbReference>
<dbReference type="Gene3D" id="2.40.50.140">
    <property type="entry name" value="Nucleic acid-binding proteins"/>
    <property type="match status" value="1"/>
</dbReference>
<dbReference type="PIRSF" id="PIRSF001604">
    <property type="entry name" value="LigA"/>
    <property type="match status" value="1"/>
</dbReference>
<dbReference type="InterPro" id="IPR013839">
    <property type="entry name" value="DNAligase_adenylation"/>
</dbReference>
<feature type="binding site" evidence="11">
    <location>
        <position position="112"/>
    </location>
    <ligand>
        <name>NAD(+)</name>
        <dbReference type="ChEBI" id="CHEBI:57540"/>
    </ligand>
</feature>
<dbReference type="SUPFAM" id="SSF47781">
    <property type="entry name" value="RuvA domain 2-like"/>
    <property type="match status" value="1"/>
</dbReference>
<keyword evidence="4 11" id="KW-0479">Metal-binding</keyword>
<feature type="binding site" evidence="11">
    <location>
        <position position="135"/>
    </location>
    <ligand>
        <name>NAD(+)</name>
        <dbReference type="ChEBI" id="CHEBI:57540"/>
    </ligand>
</feature>
<dbReference type="SUPFAM" id="SSF52113">
    <property type="entry name" value="BRCT domain"/>
    <property type="match status" value="1"/>
</dbReference>
<dbReference type="PROSITE" id="PS01055">
    <property type="entry name" value="DNA_LIGASE_N1"/>
    <property type="match status" value="1"/>
</dbReference>
<dbReference type="InterPro" id="IPR010994">
    <property type="entry name" value="RuvA_2-like"/>
</dbReference>
<feature type="binding site" evidence="11">
    <location>
        <position position="289"/>
    </location>
    <ligand>
        <name>NAD(+)</name>
        <dbReference type="ChEBI" id="CHEBI:57540"/>
    </ligand>
</feature>
<comment type="similarity">
    <text evidence="11">Belongs to the NAD-dependent DNA ligase family. LigA subfamily.</text>
</comment>
<dbReference type="EMBL" id="OZ060371">
    <property type="protein sequence ID" value="CAL4042167.1"/>
    <property type="molecule type" value="Genomic_DNA"/>
</dbReference>
<dbReference type="PROSITE" id="PS01056">
    <property type="entry name" value="DNA_LIGASE_N2"/>
    <property type="match status" value="1"/>
</dbReference>
<dbReference type="Pfam" id="PF14520">
    <property type="entry name" value="HHH_5"/>
    <property type="match status" value="1"/>
</dbReference>
<keyword evidence="5 11" id="KW-0227">DNA damage</keyword>
<evidence type="ECO:0000256" key="2">
    <source>
        <dbReference type="ARBA" id="ARBA00022598"/>
    </source>
</evidence>
<sequence>MNIKKKIQNLQKKLNYYSYKYYTLQNPIISDQKFDYLMLVLRKLEKKNNDFIQSDSPTQKVGSNLLPFLKSISHITPMLSIKNIFELKDLLNFERKIKHKLALKKNINFCCELKLDGLAVSLLYKKGILIQATTRGNGINGENVTKNARTICNLPLKLNNTNVPPKLEVRGEVVILKKDFAILNNNLSIQGKKTFSNARNAASGSLRIKKTSKTNKRKLMFFAYYCNLFNLENKYNSQFQRLKKLQNLGFSINENYILLNKINKIYKFYNAISSKKNNLNVEIDGIVIKVDNIKYQKKLGNTITYPHWAIAFKFYSKKYITKITSVSFQVGRTGTITPVAHFNPVNIDGAIITKASLYNKNNMLKFNISTGDFAEIKRAGEVIPKITNIIHQSMKLNKKIHFPKICPSCSSDIIDNKSKKISKCTGTLICSSQKQKTLEYFVSKFGLNIFGLGPSIIKKLIQNHLINDISDFFYLTQDNLLKISGIEKKYAKNVIYAIKKSKKVSLHTFLCSLGIPNIARSSALKISSFFLSLKKIKNASIQDFFQIKNIGKKTAKNMFYFFKNNKKLISKLEKVLQIENTLVKFKKFRINFFKNKHIVFTGSFKTMKRQKAVKNVLSFGCKNISNYISKKTNLLICGENCGRKIKQAELFKIKILKEKKFVLICKKYSKINTTSIL</sequence>
<comment type="function">
    <text evidence="1 11">DNA ligase that catalyzes the formation of phosphodiester linkages between 5'-phosphoryl and 3'-hydroxyl groups in double-stranded DNA using NAD as a coenzyme and as the energy source for the reaction. It is essential for DNA replication and repair of damaged DNA.</text>
</comment>
<comment type="caution">
    <text evidence="11">Lacks conserved residue(s) required for the propagation of feature annotation.</text>
</comment>
<dbReference type="SMART" id="SM00532">
    <property type="entry name" value="LIGANc"/>
    <property type="match status" value="1"/>
</dbReference>
<dbReference type="EC" id="6.5.1.2" evidence="11 12"/>
<feature type="binding site" evidence="11">
    <location>
        <position position="430"/>
    </location>
    <ligand>
        <name>Zn(2+)</name>
        <dbReference type="ChEBI" id="CHEBI:29105"/>
    </ligand>
</feature>
<feature type="binding site" evidence="11">
    <location>
        <position position="172"/>
    </location>
    <ligand>
        <name>NAD(+)</name>
        <dbReference type="ChEBI" id="CHEBI:57540"/>
    </ligand>
</feature>
<comment type="cofactor">
    <cofactor evidence="11">
        <name>Mg(2+)</name>
        <dbReference type="ChEBI" id="CHEBI:18420"/>
    </cofactor>
    <cofactor evidence="11">
        <name>Mn(2+)</name>
        <dbReference type="ChEBI" id="CHEBI:29035"/>
    </cofactor>
</comment>
<feature type="binding site" evidence="11">
    <location>
        <position position="406"/>
    </location>
    <ligand>
        <name>Zn(2+)</name>
        <dbReference type="ChEBI" id="CHEBI:29105"/>
    </ligand>
</feature>
<evidence type="ECO:0000256" key="11">
    <source>
        <dbReference type="HAMAP-Rule" id="MF_01588"/>
    </source>
</evidence>
<dbReference type="Gene3D" id="1.10.150.20">
    <property type="entry name" value="5' to 3' exonuclease, C-terminal subdomain"/>
    <property type="match status" value="2"/>
</dbReference>
<dbReference type="GO" id="GO:0003911">
    <property type="term" value="F:DNA ligase (NAD+) activity"/>
    <property type="evidence" value="ECO:0007669"/>
    <property type="project" value="UniProtKB-UniRule"/>
</dbReference>
<dbReference type="GO" id="GO:0006281">
    <property type="term" value="P:DNA repair"/>
    <property type="evidence" value="ECO:0007669"/>
    <property type="project" value="UniProtKB-KW"/>
</dbReference>
<dbReference type="Gene3D" id="3.30.470.30">
    <property type="entry name" value="DNA ligase/mRNA capping enzyme"/>
    <property type="match status" value="1"/>
</dbReference>
<dbReference type="CDD" id="cd17748">
    <property type="entry name" value="BRCT_DNA_ligase_like"/>
    <property type="match status" value="1"/>
</dbReference>
<dbReference type="InterPro" id="IPR013840">
    <property type="entry name" value="DNAligase_N"/>
</dbReference>
<dbReference type="SUPFAM" id="SSF50249">
    <property type="entry name" value="Nucleic acid-binding proteins"/>
    <property type="match status" value="1"/>
</dbReference>
<dbReference type="InterPro" id="IPR018239">
    <property type="entry name" value="DNA_ligase_AS"/>
</dbReference>
<evidence type="ECO:0000256" key="7">
    <source>
        <dbReference type="ARBA" id="ARBA00022842"/>
    </source>
</evidence>
<evidence type="ECO:0000256" key="12">
    <source>
        <dbReference type="RuleBase" id="RU000618"/>
    </source>
</evidence>
<feature type="binding site" evidence="11">
    <location>
        <begin position="80"/>
        <end position="81"/>
    </location>
    <ligand>
        <name>NAD(+)</name>
        <dbReference type="ChEBI" id="CHEBI:57540"/>
    </ligand>
</feature>
<dbReference type="InterPro" id="IPR001357">
    <property type="entry name" value="BRCT_dom"/>
</dbReference>
<dbReference type="InterPro" id="IPR041663">
    <property type="entry name" value="DisA/LigA_HHH"/>
</dbReference>
<keyword evidence="2 11" id="KW-0436">Ligase</keyword>
<protein>
    <recommendedName>
        <fullName evidence="11 12">DNA ligase</fullName>
        <ecNumber evidence="11 12">6.5.1.2</ecNumber>
    </recommendedName>
    <alternativeName>
        <fullName evidence="11">Polydeoxyribonucleotide synthase [NAD(+)]</fullName>
    </alternativeName>
</protein>
<evidence type="ECO:0000313" key="14">
    <source>
        <dbReference type="EMBL" id="CAL4042167.1"/>
    </source>
</evidence>
<evidence type="ECO:0000256" key="3">
    <source>
        <dbReference type="ARBA" id="ARBA00022705"/>
    </source>
</evidence>
<dbReference type="AlphaFoldDB" id="A0AAT9IFT1"/>
<feature type="binding site" evidence="11">
    <location>
        <position position="313"/>
    </location>
    <ligand>
        <name>NAD(+)</name>
        <dbReference type="ChEBI" id="CHEBI:57540"/>
    </ligand>
</feature>
<evidence type="ECO:0000256" key="1">
    <source>
        <dbReference type="ARBA" id="ARBA00004067"/>
    </source>
</evidence>
<proteinExistence type="inferred from homology"/>